<gene>
    <name evidence="7" type="ORF">BBF96_02275</name>
</gene>
<dbReference type="OrthoDB" id="239741at2"/>
<reference evidence="7 8" key="1">
    <citation type="submission" date="2016-07" db="EMBL/GenBank/DDBJ databases">
        <title>Genome and transcriptome analysis of iron-reducing fermentative bacteria Anoxybacter fermentans.</title>
        <authorList>
            <person name="Zeng X."/>
            <person name="Shao Z."/>
        </authorList>
    </citation>
    <scope>NUCLEOTIDE SEQUENCE [LARGE SCALE GENOMIC DNA]</scope>
    <source>
        <strain evidence="7 8">DY22613</strain>
    </source>
</reference>
<dbReference type="GO" id="GO:1904680">
    <property type="term" value="F:peptide transmembrane transporter activity"/>
    <property type="evidence" value="ECO:0007669"/>
    <property type="project" value="TreeGrafter"/>
</dbReference>
<dbReference type="AlphaFoldDB" id="A0A3Q9HNV2"/>
<dbReference type="GO" id="GO:0042597">
    <property type="term" value="C:periplasmic space"/>
    <property type="evidence" value="ECO:0007669"/>
    <property type="project" value="UniProtKB-ARBA"/>
</dbReference>
<dbReference type="InterPro" id="IPR039424">
    <property type="entry name" value="SBP_5"/>
</dbReference>
<dbReference type="PANTHER" id="PTHR30290">
    <property type="entry name" value="PERIPLASMIC BINDING COMPONENT OF ABC TRANSPORTER"/>
    <property type="match status" value="1"/>
</dbReference>
<dbReference type="PANTHER" id="PTHR30290:SF9">
    <property type="entry name" value="OLIGOPEPTIDE-BINDING PROTEIN APPA"/>
    <property type="match status" value="1"/>
</dbReference>
<dbReference type="GO" id="GO:0015833">
    <property type="term" value="P:peptide transport"/>
    <property type="evidence" value="ECO:0007669"/>
    <property type="project" value="TreeGrafter"/>
</dbReference>
<evidence type="ECO:0000256" key="3">
    <source>
        <dbReference type="ARBA" id="ARBA00022448"/>
    </source>
</evidence>
<proteinExistence type="inferred from homology"/>
<keyword evidence="4 5" id="KW-0732">Signal</keyword>
<evidence type="ECO:0000313" key="8">
    <source>
        <dbReference type="Proteomes" id="UP000267250"/>
    </source>
</evidence>
<dbReference type="Gene3D" id="3.40.190.10">
    <property type="entry name" value="Periplasmic binding protein-like II"/>
    <property type="match status" value="1"/>
</dbReference>
<keyword evidence="8" id="KW-1185">Reference proteome</keyword>
<evidence type="ECO:0000259" key="6">
    <source>
        <dbReference type="Pfam" id="PF00496"/>
    </source>
</evidence>
<accession>A0A3Q9HNV2</accession>
<dbReference type="InterPro" id="IPR000914">
    <property type="entry name" value="SBP_5_dom"/>
</dbReference>
<dbReference type="Proteomes" id="UP000267250">
    <property type="component" value="Chromosome"/>
</dbReference>
<dbReference type="SUPFAM" id="SSF53850">
    <property type="entry name" value="Periplasmic binding protein-like II"/>
    <property type="match status" value="1"/>
</dbReference>
<feature type="chain" id="PRO_5018667020" description="Solute-binding protein family 5 domain-containing protein" evidence="5">
    <location>
        <begin position="23"/>
        <end position="522"/>
    </location>
</feature>
<sequence length="522" mass="60264">MRSRVVILVLAMFMLFSLTILAEEPQYGGTLHFYNSSDWETIDPAYASGFDSGAMAVKIFDGLVRFDYYSNDVVPCLATDWEVSDDGLVWTFHLRKDVKFHNGRPLTAHDVKYSFDRLFDPEVASPGTWAFDMILGTDAALAGEAEGVEGVKVIDDYTVSFILKYPFGLFLKHLTLPYALIVPKEVVEEYGDQFSEHAVGTGPWKLVKWEHDNILVLEANEDYFEGRPYVDRVEYRVIPEPLTAIAEFEAGNLDMAGIPDAEWERWTEDPYWKNYIVEQTELSTYYLAMNQKFKPLDDPKVRRAIAHAIDVQTIIDTLRRGTDTLATGPIPPDMEGYVDLPPIEYNPEKAKQLLAEAGYPDGFEIDLWTTTNSTTVRMAGAFQAYLAQVGIKVNIIKNDWSVFFSAVKKGEVPMYYLSWWADYADPYNFLKPLFYKQKRINMNDPVINKLIEEMERTTNPKVRYKLAEKVVERVYELQPYVWLYHTTSFTLKQPWIKGEIWHQMYDADKLTTIWIDKELKNK</sequence>
<dbReference type="InterPro" id="IPR030678">
    <property type="entry name" value="Peptide/Ni-bd"/>
</dbReference>
<name>A0A3Q9HNV2_9FIRM</name>
<dbReference type="PIRSF" id="PIRSF002741">
    <property type="entry name" value="MppA"/>
    <property type="match status" value="1"/>
</dbReference>
<evidence type="ECO:0000256" key="1">
    <source>
        <dbReference type="ARBA" id="ARBA00004193"/>
    </source>
</evidence>
<comment type="subcellular location">
    <subcellularLocation>
        <location evidence="1">Cell membrane</location>
        <topology evidence="1">Lipid-anchor</topology>
    </subcellularLocation>
</comment>
<feature type="domain" description="Solute-binding protein family 5" evidence="6">
    <location>
        <begin position="73"/>
        <end position="438"/>
    </location>
</feature>
<organism evidence="7 8">
    <name type="scientific">Anoxybacter fermentans</name>
    <dbReference type="NCBI Taxonomy" id="1323375"/>
    <lineage>
        <taxon>Bacteria</taxon>
        <taxon>Bacillati</taxon>
        <taxon>Bacillota</taxon>
        <taxon>Clostridia</taxon>
        <taxon>Halanaerobiales</taxon>
        <taxon>Anoxybacter</taxon>
    </lineage>
</organism>
<dbReference type="Pfam" id="PF00496">
    <property type="entry name" value="SBP_bac_5"/>
    <property type="match status" value="1"/>
</dbReference>
<dbReference type="KEGG" id="aft:BBF96_02275"/>
<dbReference type="InterPro" id="IPR023765">
    <property type="entry name" value="SBP_5_CS"/>
</dbReference>
<evidence type="ECO:0000256" key="2">
    <source>
        <dbReference type="ARBA" id="ARBA00005695"/>
    </source>
</evidence>
<dbReference type="Gene3D" id="3.90.76.10">
    <property type="entry name" value="Dipeptide-binding Protein, Domain 1"/>
    <property type="match status" value="1"/>
</dbReference>
<evidence type="ECO:0000256" key="4">
    <source>
        <dbReference type="ARBA" id="ARBA00022729"/>
    </source>
</evidence>
<evidence type="ECO:0000256" key="5">
    <source>
        <dbReference type="SAM" id="SignalP"/>
    </source>
</evidence>
<comment type="similarity">
    <text evidence="2">Belongs to the bacterial solute-binding protein 5 family.</text>
</comment>
<dbReference type="EMBL" id="CP016379">
    <property type="protein sequence ID" value="AZR72320.1"/>
    <property type="molecule type" value="Genomic_DNA"/>
</dbReference>
<feature type="signal peptide" evidence="5">
    <location>
        <begin position="1"/>
        <end position="22"/>
    </location>
</feature>
<dbReference type="PROSITE" id="PS01040">
    <property type="entry name" value="SBP_BACTERIAL_5"/>
    <property type="match status" value="1"/>
</dbReference>
<dbReference type="Gene3D" id="3.10.105.10">
    <property type="entry name" value="Dipeptide-binding Protein, Domain 3"/>
    <property type="match status" value="1"/>
</dbReference>
<keyword evidence="3" id="KW-0813">Transport</keyword>
<protein>
    <recommendedName>
        <fullName evidence="6">Solute-binding protein family 5 domain-containing protein</fullName>
    </recommendedName>
</protein>
<dbReference type="RefSeq" id="WP_127015653.1">
    <property type="nucleotide sequence ID" value="NZ_CP016379.1"/>
</dbReference>
<dbReference type="GO" id="GO:0043190">
    <property type="term" value="C:ATP-binding cassette (ABC) transporter complex"/>
    <property type="evidence" value="ECO:0007669"/>
    <property type="project" value="InterPro"/>
</dbReference>
<evidence type="ECO:0000313" key="7">
    <source>
        <dbReference type="EMBL" id="AZR72320.1"/>
    </source>
</evidence>